<evidence type="ECO:0000256" key="12">
    <source>
        <dbReference type="PROSITE-ProRule" id="PRU10134"/>
    </source>
</evidence>
<comment type="subcellular location">
    <subcellularLocation>
        <location evidence="10">Plastid</location>
        <location evidence="10">Chloroplast</location>
    </subcellularLocation>
</comment>
<comment type="subunit">
    <text evidence="2 10">Homodimer.</text>
</comment>
<dbReference type="GO" id="GO:0005525">
    <property type="term" value="F:GTP binding"/>
    <property type="evidence" value="ECO:0007669"/>
    <property type="project" value="UniProtKB-UniRule"/>
</dbReference>
<dbReference type="InterPro" id="IPR002885">
    <property type="entry name" value="PPR_rpt"/>
</dbReference>
<feature type="binding site" evidence="10">
    <location>
        <begin position="1529"/>
        <end position="1531"/>
    </location>
    <ligand>
        <name>GTP</name>
        <dbReference type="ChEBI" id="CHEBI:37565"/>
    </ligand>
</feature>
<comment type="caution">
    <text evidence="15">The sequence shown here is derived from an EMBL/GenBank/DDBJ whole genome shotgun (WGS) entry which is preliminary data.</text>
</comment>
<evidence type="ECO:0000256" key="10">
    <source>
        <dbReference type="HAMAP-Rule" id="MF_03125"/>
    </source>
</evidence>
<comment type="catalytic activity">
    <reaction evidence="10 13">
        <text>IMP + L-aspartate + GTP = N(6)-(1,2-dicarboxyethyl)-AMP + GDP + phosphate + 2 H(+)</text>
        <dbReference type="Rhea" id="RHEA:15753"/>
        <dbReference type="ChEBI" id="CHEBI:15378"/>
        <dbReference type="ChEBI" id="CHEBI:29991"/>
        <dbReference type="ChEBI" id="CHEBI:37565"/>
        <dbReference type="ChEBI" id="CHEBI:43474"/>
        <dbReference type="ChEBI" id="CHEBI:57567"/>
        <dbReference type="ChEBI" id="CHEBI:58053"/>
        <dbReference type="ChEBI" id="CHEBI:58189"/>
        <dbReference type="EC" id="6.3.4.4"/>
    </reaction>
</comment>
<dbReference type="HAMAP" id="MF_00011">
    <property type="entry name" value="Adenylosucc_synth"/>
    <property type="match status" value="1"/>
</dbReference>
<evidence type="ECO:0000256" key="6">
    <source>
        <dbReference type="ARBA" id="ARBA00022741"/>
    </source>
</evidence>
<dbReference type="InterPro" id="IPR033128">
    <property type="entry name" value="Adenylosuccin_syn_Lys_AS"/>
</dbReference>
<feature type="transmembrane region" description="Helical" evidence="14">
    <location>
        <begin position="356"/>
        <end position="377"/>
    </location>
</feature>
<comment type="function">
    <text evidence="13">Plays an important role in the de novo pathway of purine nucleotide biosynthesis.</text>
</comment>
<feature type="binding site" evidence="10">
    <location>
        <begin position="1210"/>
        <end position="1216"/>
    </location>
    <ligand>
        <name>GTP</name>
        <dbReference type="ChEBI" id="CHEBI:37565"/>
    </ligand>
</feature>
<comment type="similarity">
    <text evidence="1 14">Belongs to the multi antimicrobial extrusion (MATE) (TC 2.A.66.1) family.</text>
</comment>
<dbReference type="EMBL" id="JBANQN010000010">
    <property type="protein sequence ID" value="KAK6778922.1"/>
    <property type="molecule type" value="Genomic_DNA"/>
</dbReference>
<comment type="similarity">
    <text evidence="10 13">Belongs to the adenylosuccinate synthetase family.</text>
</comment>
<evidence type="ECO:0000256" key="7">
    <source>
        <dbReference type="ARBA" id="ARBA00022755"/>
    </source>
</evidence>
<dbReference type="InterPro" id="IPR045069">
    <property type="entry name" value="MATE_euk"/>
</dbReference>
<feature type="binding site" evidence="10">
    <location>
        <position position="1501"/>
    </location>
    <ligand>
        <name>IMP</name>
        <dbReference type="ChEBI" id="CHEBI:58053"/>
    </ligand>
</feature>
<dbReference type="Gene3D" id="3.90.170.10">
    <property type="entry name" value="Adenylosuccinate Synthetase, subunit A, domain 3"/>
    <property type="match status" value="1"/>
</dbReference>
<gene>
    <name evidence="10" type="primary">PURA</name>
    <name evidence="15" type="ORF">RDI58_025640</name>
</gene>
<keyword evidence="14" id="KW-0472">Membrane</keyword>
<feature type="binding site" evidence="10">
    <location>
        <begin position="1236"/>
        <end position="1239"/>
    </location>
    <ligand>
        <name>IMP</name>
        <dbReference type="ChEBI" id="CHEBI:58053"/>
    </ligand>
</feature>
<dbReference type="InterPro" id="IPR011990">
    <property type="entry name" value="TPR-like_helical_dom_sf"/>
</dbReference>
<dbReference type="CDD" id="cd03108">
    <property type="entry name" value="AdSS"/>
    <property type="match status" value="1"/>
</dbReference>
<dbReference type="PROSITE" id="PS00513">
    <property type="entry name" value="ADENYLOSUCCIN_SYN_2"/>
    <property type="match status" value="1"/>
</dbReference>
<evidence type="ECO:0000256" key="11">
    <source>
        <dbReference type="PROSITE-ProRule" id="PRU00708"/>
    </source>
</evidence>
<feature type="repeat" description="PPR" evidence="11">
    <location>
        <begin position="826"/>
        <end position="860"/>
    </location>
</feature>
<feature type="transmembrane region" description="Helical" evidence="14">
    <location>
        <begin position="314"/>
        <end position="336"/>
    </location>
</feature>
<keyword evidence="9 10" id="KW-0342">GTP-binding</keyword>
<dbReference type="GO" id="GO:0004019">
    <property type="term" value="F:adenylosuccinate synthase activity"/>
    <property type="evidence" value="ECO:0007669"/>
    <property type="project" value="UniProtKB-UniRule"/>
</dbReference>
<feature type="transmembrane region" description="Helical" evidence="14">
    <location>
        <begin position="90"/>
        <end position="113"/>
    </location>
</feature>
<evidence type="ECO:0000256" key="2">
    <source>
        <dbReference type="ARBA" id="ARBA00011738"/>
    </source>
</evidence>
<dbReference type="Pfam" id="PF12854">
    <property type="entry name" value="PPR_1"/>
    <property type="match status" value="2"/>
</dbReference>
<keyword evidence="14" id="KW-0812">Transmembrane</keyword>
<accession>A0AAN8T5K0</accession>
<evidence type="ECO:0000256" key="8">
    <source>
        <dbReference type="ARBA" id="ARBA00022842"/>
    </source>
</evidence>
<dbReference type="PANTHER" id="PTHR11846">
    <property type="entry name" value="ADENYLOSUCCINATE SYNTHETASE"/>
    <property type="match status" value="1"/>
</dbReference>
<feature type="repeat" description="PPR" evidence="11">
    <location>
        <begin position="756"/>
        <end position="790"/>
    </location>
</feature>
<keyword evidence="10" id="KW-0150">Chloroplast</keyword>
<dbReference type="GO" id="GO:0000287">
    <property type="term" value="F:magnesium ion binding"/>
    <property type="evidence" value="ECO:0007669"/>
    <property type="project" value="UniProtKB-UniRule"/>
</dbReference>
<proteinExistence type="inferred from homology"/>
<dbReference type="NCBIfam" id="TIGR00797">
    <property type="entry name" value="matE"/>
    <property type="match status" value="1"/>
</dbReference>
<dbReference type="InterPro" id="IPR002528">
    <property type="entry name" value="MATE_fam"/>
</dbReference>
<keyword evidence="8 10" id="KW-0460">Magnesium</keyword>
<feature type="binding site" evidence="10">
    <location>
        <begin position="1238"/>
        <end position="1240"/>
    </location>
    <ligand>
        <name>GTP</name>
        <dbReference type="ChEBI" id="CHEBI:37565"/>
    </ligand>
</feature>
<dbReference type="InterPro" id="IPR042111">
    <property type="entry name" value="Adenylosuccinate_synth_dom3"/>
</dbReference>
<dbReference type="InterPro" id="IPR027417">
    <property type="entry name" value="P-loop_NTPase"/>
</dbReference>
<keyword evidence="10" id="KW-0934">Plastid</keyword>
<evidence type="ECO:0000256" key="1">
    <source>
        <dbReference type="ARBA" id="ARBA00010199"/>
    </source>
</evidence>
<dbReference type="Pfam" id="PF13812">
    <property type="entry name" value="PPR_3"/>
    <property type="match status" value="1"/>
</dbReference>
<feature type="binding site" evidence="10">
    <location>
        <position position="1422"/>
    </location>
    <ligand>
        <name>IMP</name>
        <dbReference type="ChEBI" id="CHEBI:58053"/>
    </ligand>
</feature>
<comment type="caution">
    <text evidence="10 14">Lacks conserved residue(s) required for the propagation of feature annotation.</text>
</comment>
<dbReference type="NCBIfam" id="NF002223">
    <property type="entry name" value="PRK01117.1"/>
    <property type="match status" value="1"/>
</dbReference>
<dbReference type="GO" id="GO:0044208">
    <property type="term" value="P:'de novo' AMP biosynthetic process"/>
    <property type="evidence" value="ECO:0007669"/>
    <property type="project" value="UniProtKB-UniRule"/>
</dbReference>
<feature type="binding site" evidence="10">
    <location>
        <position position="1238"/>
    </location>
    <ligand>
        <name>Mg(2+)</name>
        <dbReference type="ChEBI" id="CHEBI:18420"/>
    </ligand>
</feature>
<feature type="binding site" evidence="10">
    <location>
        <position position="1211"/>
    </location>
    <ligand>
        <name>Mg(2+)</name>
        <dbReference type="ChEBI" id="CHEBI:18420"/>
    </ligand>
</feature>
<feature type="binding site" evidence="10">
    <location>
        <begin position="1497"/>
        <end position="1503"/>
    </location>
    <ligand>
        <name>substrate</name>
    </ligand>
</feature>
<comment type="pathway">
    <text evidence="10 13">Purine metabolism; AMP biosynthesis via de novo pathway; AMP from IMP: step 1/2.</text>
</comment>
<dbReference type="Gene3D" id="1.10.300.10">
    <property type="entry name" value="Adenylosuccinate Synthetase, subunit A, domain 2"/>
    <property type="match status" value="1"/>
</dbReference>
<dbReference type="Pfam" id="PF13041">
    <property type="entry name" value="PPR_2"/>
    <property type="match status" value="1"/>
</dbReference>
<feature type="repeat" description="PPR" evidence="11">
    <location>
        <begin position="651"/>
        <end position="685"/>
    </location>
</feature>
<dbReference type="EC" id="6.3.4.4" evidence="10"/>
<feature type="active site" description="Proton donor" evidence="10">
    <location>
        <position position="1239"/>
    </location>
</feature>
<evidence type="ECO:0000256" key="5">
    <source>
        <dbReference type="ARBA" id="ARBA00022737"/>
    </source>
</evidence>
<evidence type="ECO:0000256" key="3">
    <source>
        <dbReference type="ARBA" id="ARBA00022598"/>
    </source>
</evidence>
<feature type="repeat" description="PPR" evidence="11">
    <location>
        <begin position="966"/>
        <end position="1000"/>
    </location>
</feature>
<feature type="binding site" evidence="10">
    <location>
        <position position="1437"/>
    </location>
    <ligand>
        <name>IMP</name>
        <dbReference type="ChEBI" id="CHEBI:58053"/>
    </ligand>
</feature>
<dbReference type="Gene3D" id="1.25.40.10">
    <property type="entry name" value="Tetratricopeptide repeat domain"/>
    <property type="match status" value="3"/>
</dbReference>
<feature type="transmembrane region" description="Helical" evidence="14">
    <location>
        <begin position="175"/>
        <end position="193"/>
    </location>
</feature>
<feature type="active site" description="Proton acceptor" evidence="10">
    <location>
        <position position="1211"/>
    </location>
</feature>
<dbReference type="GO" id="GO:0015297">
    <property type="term" value="F:antiporter activity"/>
    <property type="evidence" value="ECO:0007669"/>
    <property type="project" value="InterPro"/>
</dbReference>
<feature type="repeat" description="PPR" evidence="11">
    <location>
        <begin position="931"/>
        <end position="965"/>
    </location>
</feature>
<name>A0AAN8T5K0_SOLBU</name>
<feature type="repeat" description="PPR" evidence="11">
    <location>
        <begin position="721"/>
        <end position="755"/>
    </location>
</feature>
<dbReference type="NCBIfam" id="TIGR00184">
    <property type="entry name" value="purA"/>
    <property type="match status" value="1"/>
</dbReference>
<feature type="binding site" evidence="10">
    <location>
        <position position="1328"/>
    </location>
    <ligand>
        <name>IMP</name>
        <dbReference type="ChEBI" id="CHEBI:58053"/>
    </ligand>
</feature>
<dbReference type="InterPro" id="IPR042110">
    <property type="entry name" value="Adenylosuccinate_synth_dom2"/>
</dbReference>
<feature type="transmembrane region" description="Helical" evidence="14">
    <location>
        <begin position="427"/>
        <end position="451"/>
    </location>
</feature>
<dbReference type="PROSITE" id="PS51375">
    <property type="entry name" value="PPR"/>
    <property type="match status" value="9"/>
</dbReference>
<feature type="binding site" evidence="10">
    <location>
        <begin position="1211"/>
        <end position="1214"/>
    </location>
    <ligand>
        <name>IMP</name>
        <dbReference type="ChEBI" id="CHEBI:58053"/>
    </ligand>
</feature>
<dbReference type="InterPro" id="IPR018220">
    <property type="entry name" value="Adenylosuccin_syn_GTP-bd"/>
</dbReference>
<feature type="repeat" description="PPR" evidence="11">
    <location>
        <begin position="791"/>
        <end position="825"/>
    </location>
</feature>
<dbReference type="Pfam" id="PF00709">
    <property type="entry name" value="Adenylsucc_synt"/>
    <property type="match status" value="1"/>
</dbReference>
<protein>
    <recommendedName>
        <fullName evidence="10">Adenylosuccinate synthetase, chloroplastic</fullName>
        <shortName evidence="10">AMPSase</shortName>
        <shortName evidence="10">AdSS</shortName>
        <ecNumber evidence="10">6.3.4.4</ecNumber>
    </recommendedName>
    <alternativeName>
        <fullName evidence="10">IMP--aspartate ligase</fullName>
    </alternativeName>
</protein>
<feature type="active site" evidence="12">
    <location>
        <position position="1339"/>
    </location>
</feature>
<dbReference type="GO" id="GO:0009507">
    <property type="term" value="C:chloroplast"/>
    <property type="evidence" value="ECO:0007669"/>
    <property type="project" value="UniProtKB-SubCell"/>
</dbReference>
<dbReference type="GO" id="GO:0016020">
    <property type="term" value="C:membrane"/>
    <property type="evidence" value="ECO:0007669"/>
    <property type="project" value="InterPro"/>
</dbReference>
<comment type="function">
    <text evidence="10">Plays an important role in the de novo pathway and in the salvage pathway of purine nucleotide biosynthesis. Catalyzes the first commited step in the biosynthesis of AMP from IMP.</text>
</comment>
<dbReference type="CDD" id="cd13132">
    <property type="entry name" value="MATE_eukaryotic"/>
    <property type="match status" value="1"/>
</dbReference>
<organism evidence="15 16">
    <name type="scientific">Solanum bulbocastanum</name>
    <name type="common">Wild potato</name>
    <dbReference type="NCBI Taxonomy" id="147425"/>
    <lineage>
        <taxon>Eukaryota</taxon>
        <taxon>Viridiplantae</taxon>
        <taxon>Streptophyta</taxon>
        <taxon>Embryophyta</taxon>
        <taxon>Tracheophyta</taxon>
        <taxon>Spermatophyta</taxon>
        <taxon>Magnoliopsida</taxon>
        <taxon>eudicotyledons</taxon>
        <taxon>Gunneridae</taxon>
        <taxon>Pentapetalae</taxon>
        <taxon>asterids</taxon>
        <taxon>lamiids</taxon>
        <taxon>Solanales</taxon>
        <taxon>Solanaceae</taxon>
        <taxon>Solanoideae</taxon>
        <taxon>Solaneae</taxon>
        <taxon>Solanum</taxon>
    </lineage>
</organism>
<keyword evidence="6 10" id="KW-0547">Nucleotide-binding</keyword>
<dbReference type="NCBIfam" id="TIGR00756">
    <property type="entry name" value="PPR"/>
    <property type="match status" value="5"/>
</dbReference>
<dbReference type="Gene3D" id="3.40.440.10">
    <property type="entry name" value="Adenylosuccinate Synthetase, subunit A, domain 1"/>
    <property type="match status" value="1"/>
</dbReference>
<evidence type="ECO:0000256" key="9">
    <source>
        <dbReference type="ARBA" id="ARBA00023134"/>
    </source>
</evidence>
<reference evidence="15 16" key="1">
    <citation type="submission" date="2024-02" db="EMBL/GenBank/DDBJ databases">
        <title>de novo genome assembly of Solanum bulbocastanum strain 11H21.</title>
        <authorList>
            <person name="Hosaka A.J."/>
        </authorList>
    </citation>
    <scope>NUCLEOTIDE SEQUENCE [LARGE SCALE GENOMIC DNA]</scope>
    <source>
        <tissue evidence="15">Young leaves</tissue>
    </source>
</reference>
<dbReference type="Pfam" id="PF01554">
    <property type="entry name" value="MatE"/>
    <property type="match status" value="2"/>
</dbReference>
<dbReference type="FunFam" id="1.10.300.10:FF:000002">
    <property type="entry name" value="Adenylosuccinate synthetase, chloroplastic"/>
    <property type="match status" value="1"/>
</dbReference>
<dbReference type="SMART" id="SM00788">
    <property type="entry name" value="Adenylsucc_synt"/>
    <property type="match status" value="1"/>
</dbReference>
<comment type="cofactor">
    <cofactor evidence="10">
        <name>Mg(2+)</name>
        <dbReference type="ChEBI" id="CHEBI:18420"/>
    </cofactor>
    <text evidence="10">Binds 1 Mg(2+) ion per subunit.</text>
</comment>
<evidence type="ECO:0000313" key="15">
    <source>
        <dbReference type="EMBL" id="KAK6778922.1"/>
    </source>
</evidence>
<feature type="binding site" evidence="10">
    <location>
        <position position="1342"/>
    </location>
    <ligand>
        <name>IMP</name>
        <dbReference type="ChEBI" id="CHEBI:58053"/>
        <note>ligand shared between dimeric partners</note>
    </ligand>
</feature>
<keyword evidence="5" id="KW-0677">Repeat</keyword>
<evidence type="ECO:0000256" key="14">
    <source>
        <dbReference type="RuleBase" id="RU004914"/>
    </source>
</evidence>
<dbReference type="Proteomes" id="UP001371456">
    <property type="component" value="Unassembled WGS sequence"/>
</dbReference>
<dbReference type="GO" id="GO:0046040">
    <property type="term" value="P:IMP metabolic process"/>
    <property type="evidence" value="ECO:0007669"/>
    <property type="project" value="TreeGrafter"/>
</dbReference>
<keyword evidence="7 10" id="KW-0658">Purine biosynthesis</keyword>
<keyword evidence="14" id="KW-1133">Transmembrane helix</keyword>
<feature type="transmembrane region" description="Helical" evidence="14">
    <location>
        <begin position="458"/>
        <end position="478"/>
    </location>
</feature>
<dbReference type="GO" id="GO:1990961">
    <property type="term" value="P:xenobiotic detoxification by transmembrane export across the plasma membrane"/>
    <property type="evidence" value="ECO:0007669"/>
    <property type="project" value="InterPro"/>
</dbReference>
<sequence length="1577" mass="176198">MYPESSVYRKQPLYIRATRTEMEADISEKLLSEVQAVEDGEKDVNFKEKLWNETKKTWVIAAPAMFTKFSTFGVTVITHSFVGHIGPNELAAYALVSTVLLRFGNGILMGMASGLETLCGQSYGAKQYHMLGIYLQRSWTVLTVTTTLLLPLYIFTTPILKALGQNEEIAKEAGLISLWLIPVTYSFVASYTCQMFLQAQSKNKIITYLAACTLAIHISLSWLLTVKFKFGITGAMISTILAYWLPNVGQLMFVMCGGCKETWKGFTCLAFKDLWPVIKLSLSSGAMLCLEFWYNSILVLITGNLKNAMVQINALSICLNINGWEMMISLGFLAAACVRVSNELGRGSAKAASFSIWNTATTSFVIGFILFLFFLFLRGRLAFLFTDSQDVAREVEKLSPLLAFSILMNSIQPVLSGVAVGAGWQNIVAYVNIGCYYLVGIPVGVALGYVFELQVKGVWVGMIFGTLVQTIALLIITLKTDWNKQVLIAQQRVKRFAITHHHHHPKNLFPENPTAILLRFINFEQSKSDYRDMQMRQKLPFRSSPAICPHSVWGLVPVCLKHHINPVKHKMLHTSCQLILQSRGKRFGFSVNCLNGTIENSNNEHQTCYRNGEEISYDLYNESICELCTEGDVDKAMGLVSEMEALGFHPSFVSYSSLIAALGSVGRTSEADAIFQEMLCASLKPRIKVFNILLRSFLRKGLLRLADKVLMLLDDLAVDRNQETYEILLEYYVSAGRLEDTWLIVAKMRRESYPLNSFVYSKIIELYRDNGMWKKALGIVEEIREMGLRLDKRIFNSIIDTFGKYGELGEALEMFDKMRQEGIKPDFRTWNSLIRWHCKYGHLDTAIELFNEMQEQGLYPDPKIFIIIITHLVEQGRWDAIDTTLENMQGRGHRKSGAIYAILVDIYGQHGRFEDAEYCLNALKLEGLQLSPSIFCVLAHAYAQQGLCEQTVKVLQIMEAEGMEPNLIMLNMLINAFGNAGRHMEAQSIYQHIKEMGITPDVITYSTLMKAFMRAKKFDQVPKIYSEMESTGCTPDRKAREMLQSALMILEQRHYDVQHQKLETLLMLLTVIFEDFDAQLPQMYFSSSALLLYQQGRKAASLKAKRVRRTPPGAATMNISTMRLDASSITTATATASAKVSHRSGIIGYDGTNSCRLIQFQQRKKKGFSMIVCSTKPLASVVDRQGVNESGLSRIESLSQVSGVLGCQWGDEGKGKLVDILAKQFDIVARCQGGANAGHTIYNSEGKKFALHLVPSGILNEETICVIGNGVVVHLPGLFNEIDNLESNGVSCQGRILVSDRAQLLFDFHQEVDGLREAELDKSFIGTTKRGIGPCYSSKVIRNGIRVSDLRHMDTFPQKLDLLLSDAASRFQGFKYSPDMLREEVERYKKFAERLEPFITDTVHFMNDAISQKKKILVEGGQATMLDIDFGTYPFVTSSSPSAGGICTGLGIAPRVVGDLVGVVKAYTTRVGSGPFPTELMGKGGDLLRSAGQEFGTTTGRPRRCGWLDIVALRYCCQINGFASLNLTKLDVLSDLSEIQLGVTYRHPDGSTLNSFPSDLTLLEQIKNHILQIAGKP</sequence>
<keyword evidence="3 10" id="KW-0436">Ligase</keyword>
<feature type="transmembrane region" description="Helical" evidence="14">
    <location>
        <begin position="134"/>
        <end position="155"/>
    </location>
</feature>
<feature type="repeat" description="PPR" evidence="11">
    <location>
        <begin position="1001"/>
        <end position="1035"/>
    </location>
</feature>
<evidence type="ECO:0000256" key="4">
    <source>
        <dbReference type="ARBA" id="ARBA00022723"/>
    </source>
</evidence>
<feature type="repeat" description="PPR" evidence="11">
    <location>
        <begin position="616"/>
        <end position="650"/>
    </location>
</feature>
<dbReference type="PANTHER" id="PTHR11846:SF0">
    <property type="entry name" value="ADENYLOSUCCINATE SYNTHETASE"/>
    <property type="match status" value="1"/>
</dbReference>
<feature type="binding site" evidence="10">
    <location>
        <position position="1503"/>
    </location>
    <ligand>
        <name>GTP</name>
        <dbReference type="ChEBI" id="CHEBI:37565"/>
    </ligand>
</feature>
<dbReference type="Pfam" id="PF01535">
    <property type="entry name" value="PPR"/>
    <property type="match status" value="1"/>
</dbReference>
<keyword evidence="16" id="KW-1185">Reference proteome</keyword>
<dbReference type="SUPFAM" id="SSF52540">
    <property type="entry name" value="P-loop containing nucleoside triphosphate hydrolases"/>
    <property type="match status" value="1"/>
</dbReference>
<dbReference type="GO" id="GO:0042910">
    <property type="term" value="F:xenobiotic transmembrane transporter activity"/>
    <property type="evidence" value="ECO:0007669"/>
    <property type="project" value="InterPro"/>
</dbReference>
<evidence type="ECO:0000256" key="13">
    <source>
        <dbReference type="RuleBase" id="RU000520"/>
    </source>
</evidence>
<feature type="transmembrane region" description="Helical" evidence="14">
    <location>
        <begin position="205"/>
        <end position="224"/>
    </location>
</feature>
<evidence type="ECO:0000313" key="16">
    <source>
        <dbReference type="Proteomes" id="UP001371456"/>
    </source>
</evidence>
<dbReference type="InterPro" id="IPR001114">
    <property type="entry name" value="Adenylosuccinate_synthetase"/>
</dbReference>
<dbReference type="PROSITE" id="PS01266">
    <property type="entry name" value="ADENYLOSUCCIN_SYN_1"/>
    <property type="match status" value="1"/>
</dbReference>
<dbReference type="InterPro" id="IPR042109">
    <property type="entry name" value="Adenylosuccinate_synth_dom1"/>
</dbReference>
<feature type="transmembrane region" description="Helical" evidence="14">
    <location>
        <begin position="57"/>
        <end position="78"/>
    </location>
</feature>
<keyword evidence="4 10" id="KW-0479">Metal-binding</keyword>